<feature type="transmembrane region" description="Helical" evidence="1">
    <location>
        <begin position="48"/>
        <end position="68"/>
    </location>
</feature>
<dbReference type="EMBL" id="BAAAGU010000036">
    <property type="protein sequence ID" value="GAA0654090.1"/>
    <property type="molecule type" value="Genomic_DNA"/>
</dbReference>
<organism evidence="2 3">
    <name type="scientific">Streptomyces thermocarboxydovorans</name>
    <dbReference type="NCBI Taxonomy" id="59298"/>
    <lineage>
        <taxon>Bacteria</taxon>
        <taxon>Bacillati</taxon>
        <taxon>Actinomycetota</taxon>
        <taxon>Actinomycetes</taxon>
        <taxon>Kitasatosporales</taxon>
        <taxon>Streptomycetaceae</taxon>
        <taxon>Streptomyces</taxon>
    </lineage>
</organism>
<evidence type="ECO:0008006" key="4">
    <source>
        <dbReference type="Google" id="ProtNLM"/>
    </source>
</evidence>
<feature type="transmembrane region" description="Helical" evidence="1">
    <location>
        <begin position="108"/>
        <end position="128"/>
    </location>
</feature>
<reference evidence="2 3" key="1">
    <citation type="journal article" date="2019" name="Int. J. Syst. Evol. Microbiol.">
        <title>The Global Catalogue of Microorganisms (GCM) 10K type strain sequencing project: providing services to taxonomists for standard genome sequencing and annotation.</title>
        <authorList>
            <consortium name="The Broad Institute Genomics Platform"/>
            <consortium name="The Broad Institute Genome Sequencing Center for Infectious Disease"/>
            <person name="Wu L."/>
            <person name="Ma J."/>
        </authorList>
    </citation>
    <scope>NUCLEOTIDE SEQUENCE [LARGE SCALE GENOMIC DNA]</scope>
    <source>
        <strain evidence="2 3">JCM 10367</strain>
    </source>
</reference>
<proteinExistence type="predicted"/>
<gene>
    <name evidence="2" type="ORF">GCM10009535_35850</name>
</gene>
<protein>
    <recommendedName>
        <fullName evidence="4">Integral membrane protein</fullName>
    </recommendedName>
</protein>
<evidence type="ECO:0000256" key="1">
    <source>
        <dbReference type="SAM" id="Phobius"/>
    </source>
</evidence>
<evidence type="ECO:0000313" key="3">
    <source>
        <dbReference type="Proteomes" id="UP001500724"/>
    </source>
</evidence>
<name>A0ABN1HJ83_9ACTN</name>
<dbReference type="RefSeq" id="WP_344002504.1">
    <property type="nucleotide sequence ID" value="NZ_BAAAGU010000036.1"/>
</dbReference>
<comment type="caution">
    <text evidence="2">The sequence shown here is derived from an EMBL/GenBank/DDBJ whole genome shotgun (WGS) entry which is preliminary data.</text>
</comment>
<keyword evidence="1" id="KW-0472">Membrane</keyword>
<keyword evidence="3" id="KW-1185">Reference proteome</keyword>
<keyword evidence="1" id="KW-1133">Transmembrane helix</keyword>
<feature type="transmembrane region" description="Helical" evidence="1">
    <location>
        <begin position="80"/>
        <end position="96"/>
    </location>
</feature>
<feature type="transmembrane region" description="Helical" evidence="1">
    <location>
        <begin position="6"/>
        <end position="28"/>
    </location>
</feature>
<accession>A0ABN1HJ83</accession>
<dbReference type="Proteomes" id="UP001500724">
    <property type="component" value="Unassembled WGS sequence"/>
</dbReference>
<evidence type="ECO:0000313" key="2">
    <source>
        <dbReference type="EMBL" id="GAA0654090.1"/>
    </source>
</evidence>
<keyword evidence="1" id="KW-0812">Transmembrane</keyword>
<sequence>MHTVATVLQWAFLVVGFAVLGAALVSSVRMKLAGAGFGKVVENLEDRWFGAGSVLLALLAGTLAMTGAGRLSGHGVGIDQAALVVFPLALVAAFAVRRLTAGGGRGTAVRASGLVIAPALLGAVMSAAG</sequence>